<sequence>MKVETTPRQAHTRTEANSSIVFDPAAVPQVDARWFEPAWWQAQGLLRERHGGRGSVGFIDSPAGALVLRHFRRGGLLARLRGDRYLWLGAARSRGFREFALLQWMRAQGLPVPQPLAARCVRAGWFSARADLLSAELPAAQTLAERLRAGALRAGDCAAVGALLARFHRAGVDHADLNAHNILWSGANLYLIDFDRGRARRPARRWQRSNLARLQRSMRKVAPDSMVDDTRLMRECWQSLLHAYAAALRDGNGMQAS</sequence>
<evidence type="ECO:0000256" key="15">
    <source>
        <dbReference type="HAMAP-Rule" id="MF_00521"/>
    </source>
</evidence>
<comment type="pathway">
    <text evidence="2 15">Bacterial outer membrane biogenesis; LPS core biosynthesis.</text>
</comment>
<dbReference type="Pfam" id="PF06293">
    <property type="entry name" value="Kdo"/>
    <property type="match status" value="1"/>
</dbReference>
<accession>A0A4S3KNJ3</accession>
<evidence type="ECO:0000256" key="12">
    <source>
        <dbReference type="ARBA" id="ARBA00023136"/>
    </source>
</evidence>
<dbReference type="OrthoDB" id="6854449at2"/>
<dbReference type="GO" id="GO:0005524">
    <property type="term" value="F:ATP binding"/>
    <property type="evidence" value="ECO:0007669"/>
    <property type="project" value="UniProtKB-UniRule"/>
</dbReference>
<evidence type="ECO:0000256" key="7">
    <source>
        <dbReference type="ARBA" id="ARBA00022679"/>
    </source>
</evidence>
<dbReference type="UniPathway" id="UPA00958"/>
<comment type="function">
    <text evidence="15">Catalyzes the ATP-dependent phosphorylation of the 3-deoxy-D-manno-octulosonic acid (Kdo) residue in Kdo-lipid IV(A) at the 4-OH position.</text>
</comment>
<comment type="catalytic activity">
    <reaction evidence="14 15">
        <text>an alpha-Kdo-(2-&gt;6)-lipid IVA + ATP = a 4-O-phospho-alpha-Kdo-(2-&gt;6)-lipid IVA + ADP + H(+)</text>
        <dbReference type="Rhea" id="RHEA:74271"/>
        <dbReference type="ChEBI" id="CHEBI:15378"/>
        <dbReference type="ChEBI" id="CHEBI:30616"/>
        <dbReference type="ChEBI" id="CHEBI:176428"/>
        <dbReference type="ChEBI" id="CHEBI:193140"/>
        <dbReference type="ChEBI" id="CHEBI:456216"/>
        <dbReference type="EC" id="2.7.1.166"/>
    </reaction>
</comment>
<evidence type="ECO:0000256" key="10">
    <source>
        <dbReference type="ARBA" id="ARBA00022840"/>
    </source>
</evidence>
<evidence type="ECO:0000256" key="14">
    <source>
        <dbReference type="ARBA" id="ARBA00034417"/>
    </source>
</evidence>
<dbReference type="GO" id="GO:0016301">
    <property type="term" value="F:kinase activity"/>
    <property type="evidence" value="ECO:0007669"/>
    <property type="project" value="UniProtKB-KW"/>
</dbReference>
<dbReference type="RefSeq" id="WP_081127542.1">
    <property type="nucleotide sequence ID" value="NZ_DAHXOC010000003.1"/>
</dbReference>
<keyword evidence="5 15" id="KW-1003">Cell membrane</keyword>
<dbReference type="EC" id="2.7.1.166" evidence="4 15"/>
<proteinExistence type="inferred from homology"/>
<keyword evidence="9 15" id="KW-0418">Kinase</keyword>
<dbReference type="GO" id="GO:0016773">
    <property type="term" value="F:phosphotransferase activity, alcohol group as acceptor"/>
    <property type="evidence" value="ECO:0007669"/>
    <property type="project" value="UniProtKB-UniRule"/>
</dbReference>
<comment type="similarity">
    <text evidence="3 15">Belongs to the protein kinase superfamily. KdkA/RfaP family.</text>
</comment>
<evidence type="ECO:0000256" key="4">
    <source>
        <dbReference type="ARBA" id="ARBA00011988"/>
    </source>
</evidence>
<keyword evidence="17" id="KW-1185">Reference proteome</keyword>
<dbReference type="HAMAP" id="MF_00521">
    <property type="entry name" value="KDO_kinase"/>
    <property type="match status" value="1"/>
</dbReference>
<evidence type="ECO:0000256" key="5">
    <source>
        <dbReference type="ARBA" id="ARBA00022475"/>
    </source>
</evidence>
<protein>
    <recommendedName>
        <fullName evidence="13 15">3-deoxy-D-manno-octulosonic acid kinase</fullName>
        <shortName evidence="15">Kdo kinase</shortName>
        <ecNumber evidence="4 15">2.7.1.166</ecNumber>
    </recommendedName>
</protein>
<feature type="active site" evidence="15">
    <location>
        <position position="176"/>
    </location>
</feature>
<dbReference type="Gene3D" id="1.10.510.10">
    <property type="entry name" value="Transferase(Phosphotransferase) domain 1"/>
    <property type="match status" value="1"/>
</dbReference>
<dbReference type="InterPro" id="IPR011009">
    <property type="entry name" value="Kinase-like_dom_sf"/>
</dbReference>
<name>A0A4S3KNJ3_9GAMM</name>
<evidence type="ECO:0000256" key="3">
    <source>
        <dbReference type="ARBA" id="ARBA00010327"/>
    </source>
</evidence>
<keyword evidence="12 15" id="KW-0472">Membrane</keyword>
<dbReference type="STRING" id="993689.GCA_002077135_02144"/>
<evidence type="ECO:0000256" key="11">
    <source>
        <dbReference type="ARBA" id="ARBA00022985"/>
    </source>
</evidence>
<keyword evidence="10 15" id="KW-0067">ATP-binding</keyword>
<dbReference type="GO" id="GO:0009244">
    <property type="term" value="P:lipopolysaccharide core region biosynthetic process"/>
    <property type="evidence" value="ECO:0007669"/>
    <property type="project" value="UniProtKB-UniRule"/>
</dbReference>
<evidence type="ECO:0000313" key="17">
    <source>
        <dbReference type="Proteomes" id="UP000307749"/>
    </source>
</evidence>
<evidence type="ECO:0000256" key="8">
    <source>
        <dbReference type="ARBA" id="ARBA00022741"/>
    </source>
</evidence>
<evidence type="ECO:0000256" key="9">
    <source>
        <dbReference type="ARBA" id="ARBA00022777"/>
    </source>
</evidence>
<comment type="subcellular location">
    <subcellularLocation>
        <location evidence="1 15">Cell inner membrane</location>
        <topology evidence="1 15">Peripheral membrane protein</topology>
        <orientation evidence="1 15">Cytoplasmic side</orientation>
    </subcellularLocation>
</comment>
<dbReference type="AlphaFoldDB" id="A0A4S3KNJ3"/>
<comment type="caution">
    <text evidence="16">The sequence shown here is derived from an EMBL/GenBank/DDBJ whole genome shotgun (WGS) entry which is preliminary data.</text>
</comment>
<dbReference type="SUPFAM" id="SSF56112">
    <property type="entry name" value="Protein kinase-like (PK-like)"/>
    <property type="match status" value="1"/>
</dbReference>
<gene>
    <name evidence="15" type="primary">kdkA</name>
    <name evidence="16" type="ORF">B1806_08065</name>
</gene>
<dbReference type="NCBIfam" id="NF002475">
    <property type="entry name" value="PRK01723.1"/>
    <property type="match status" value="1"/>
</dbReference>
<organism evidence="16 17">
    <name type="scientific">Metallibacterium scheffleri</name>
    <dbReference type="NCBI Taxonomy" id="993689"/>
    <lineage>
        <taxon>Bacteria</taxon>
        <taxon>Pseudomonadati</taxon>
        <taxon>Pseudomonadota</taxon>
        <taxon>Gammaproteobacteria</taxon>
        <taxon>Lysobacterales</taxon>
        <taxon>Rhodanobacteraceae</taxon>
        <taxon>Metallibacterium</taxon>
    </lineage>
</organism>
<evidence type="ECO:0000256" key="2">
    <source>
        <dbReference type="ARBA" id="ARBA00004713"/>
    </source>
</evidence>
<reference evidence="16 17" key="1">
    <citation type="submission" date="2017-02" db="EMBL/GenBank/DDBJ databases">
        <title>Whole genome sequencing of Metallibacterium scheffleri DSM 24874 (T).</title>
        <authorList>
            <person name="Kumar S."/>
            <person name="Patil P."/>
            <person name="Patil P.B."/>
        </authorList>
    </citation>
    <scope>NUCLEOTIDE SEQUENCE [LARGE SCALE GENOMIC DNA]</scope>
    <source>
        <strain evidence="16 17">DSM 24874</strain>
    </source>
</reference>
<keyword evidence="6 15" id="KW-0997">Cell inner membrane</keyword>
<keyword evidence="11 15" id="KW-0448">Lipopolysaccharide biosynthesis</keyword>
<dbReference type="GO" id="GO:0005886">
    <property type="term" value="C:plasma membrane"/>
    <property type="evidence" value="ECO:0007669"/>
    <property type="project" value="UniProtKB-SubCell"/>
</dbReference>
<dbReference type="Proteomes" id="UP000307749">
    <property type="component" value="Unassembled WGS sequence"/>
</dbReference>
<evidence type="ECO:0000256" key="6">
    <source>
        <dbReference type="ARBA" id="ARBA00022519"/>
    </source>
</evidence>
<evidence type="ECO:0000256" key="13">
    <source>
        <dbReference type="ARBA" id="ARBA00029511"/>
    </source>
</evidence>
<evidence type="ECO:0000313" key="16">
    <source>
        <dbReference type="EMBL" id="THD10532.1"/>
    </source>
</evidence>
<dbReference type="InterPro" id="IPR022826">
    <property type="entry name" value="KDO_kinase"/>
</dbReference>
<keyword evidence="7 15" id="KW-0808">Transferase</keyword>
<dbReference type="EMBL" id="MWQO01000025">
    <property type="protein sequence ID" value="THD10532.1"/>
    <property type="molecule type" value="Genomic_DNA"/>
</dbReference>
<evidence type="ECO:0000256" key="1">
    <source>
        <dbReference type="ARBA" id="ARBA00004515"/>
    </source>
</evidence>
<keyword evidence="8 15" id="KW-0547">Nucleotide-binding</keyword>